<protein>
    <recommendedName>
        <fullName evidence="4">Molybdopterin-binding protein</fullName>
    </recommendedName>
</protein>
<reference evidence="2 3" key="1">
    <citation type="submission" date="2018-08" db="EMBL/GenBank/DDBJ databases">
        <title>Chryseobacterium nematophagum: a novel matrix digesting pathogen of nematodes.</title>
        <authorList>
            <person name="Page A."/>
            <person name="Roberts M."/>
            <person name="Felix M.-A."/>
            <person name="Weir W."/>
        </authorList>
    </citation>
    <scope>NUCLEOTIDE SEQUENCE [LARGE SCALE GENOMIC DNA]</scope>
    <source>
        <strain evidence="2 3">JUb275</strain>
    </source>
</reference>
<name>A0A3M7LCN3_9FLAO</name>
<sequence length="145" mass="16248">MKRALYCLFLFTSAISFAQKNSGNQFAIANDIVGTVSLFNSKKQIIQSKNEYKTAASLPKDLKKYSYLADKGLVVYTLKNGQEGLDRLSIAQVNEINGLPKETPVYIDGYQFSDPDILVYAEILPKVAIKENNGKKYLDIKTKLK</sequence>
<comment type="caution">
    <text evidence="2">The sequence shown here is derived from an EMBL/GenBank/DDBJ whole genome shotgun (WGS) entry which is preliminary data.</text>
</comment>
<accession>A0A3M7LCN3</accession>
<evidence type="ECO:0000313" key="3">
    <source>
        <dbReference type="Proteomes" id="UP000267524"/>
    </source>
</evidence>
<keyword evidence="3" id="KW-1185">Reference proteome</keyword>
<evidence type="ECO:0008006" key="4">
    <source>
        <dbReference type="Google" id="ProtNLM"/>
    </source>
</evidence>
<dbReference type="AlphaFoldDB" id="A0A3M7LCN3"/>
<evidence type="ECO:0000256" key="1">
    <source>
        <dbReference type="SAM" id="SignalP"/>
    </source>
</evidence>
<dbReference type="RefSeq" id="WP_122546886.1">
    <property type="nucleotide sequence ID" value="NZ_QWIV01000013.1"/>
</dbReference>
<keyword evidence="1" id="KW-0732">Signal</keyword>
<proteinExistence type="predicted"/>
<feature type="signal peptide" evidence="1">
    <location>
        <begin position="1"/>
        <end position="18"/>
    </location>
</feature>
<gene>
    <name evidence="2" type="ORF">D1632_09080</name>
</gene>
<organism evidence="2 3">
    <name type="scientific">Chryseobacterium nematophagum</name>
    <dbReference type="NCBI Taxonomy" id="2305228"/>
    <lineage>
        <taxon>Bacteria</taxon>
        <taxon>Pseudomonadati</taxon>
        <taxon>Bacteroidota</taxon>
        <taxon>Flavobacteriia</taxon>
        <taxon>Flavobacteriales</taxon>
        <taxon>Weeksellaceae</taxon>
        <taxon>Chryseobacterium group</taxon>
        <taxon>Chryseobacterium</taxon>
    </lineage>
</organism>
<feature type="chain" id="PRO_5018136506" description="Molybdopterin-binding protein" evidence="1">
    <location>
        <begin position="19"/>
        <end position="145"/>
    </location>
</feature>
<dbReference type="EMBL" id="QWIV01000013">
    <property type="protein sequence ID" value="RMZ59760.1"/>
    <property type="molecule type" value="Genomic_DNA"/>
</dbReference>
<evidence type="ECO:0000313" key="2">
    <source>
        <dbReference type="EMBL" id="RMZ59760.1"/>
    </source>
</evidence>
<dbReference type="Proteomes" id="UP000267524">
    <property type="component" value="Unassembled WGS sequence"/>
</dbReference>